<name>W4GJW9_APHAT</name>
<evidence type="ECO:0000313" key="1">
    <source>
        <dbReference type="EMBL" id="ETV79324.1"/>
    </source>
</evidence>
<gene>
    <name evidence="1" type="ORF">H257_07362</name>
</gene>
<organism evidence="1">
    <name type="scientific">Aphanomyces astaci</name>
    <name type="common">Crayfish plague agent</name>
    <dbReference type="NCBI Taxonomy" id="112090"/>
    <lineage>
        <taxon>Eukaryota</taxon>
        <taxon>Sar</taxon>
        <taxon>Stramenopiles</taxon>
        <taxon>Oomycota</taxon>
        <taxon>Saprolegniomycetes</taxon>
        <taxon>Saprolegniales</taxon>
        <taxon>Verrucalvaceae</taxon>
        <taxon>Aphanomyces</taxon>
    </lineage>
</organism>
<dbReference type="EMBL" id="KI913128">
    <property type="protein sequence ID" value="ETV79324.1"/>
    <property type="molecule type" value="Genomic_DNA"/>
</dbReference>
<dbReference type="GeneID" id="20809358"/>
<dbReference type="AlphaFoldDB" id="W4GJW9"/>
<dbReference type="PANTHER" id="PTHR31827:SF1">
    <property type="entry name" value="EMB|CAB89363.1"/>
    <property type="match status" value="1"/>
</dbReference>
<reference evidence="1" key="1">
    <citation type="submission" date="2013-12" db="EMBL/GenBank/DDBJ databases">
        <title>The Genome Sequence of Aphanomyces astaci APO3.</title>
        <authorList>
            <consortium name="The Broad Institute Genomics Platform"/>
            <person name="Russ C."/>
            <person name="Tyler B."/>
            <person name="van West P."/>
            <person name="Dieguez-Uribeondo J."/>
            <person name="Young S.K."/>
            <person name="Zeng Q."/>
            <person name="Gargeya S."/>
            <person name="Fitzgerald M."/>
            <person name="Abouelleil A."/>
            <person name="Alvarado L."/>
            <person name="Chapman S.B."/>
            <person name="Gainer-Dewar J."/>
            <person name="Goldberg J."/>
            <person name="Griggs A."/>
            <person name="Gujja S."/>
            <person name="Hansen M."/>
            <person name="Howarth C."/>
            <person name="Imamovic A."/>
            <person name="Ireland A."/>
            <person name="Larimer J."/>
            <person name="McCowan C."/>
            <person name="Murphy C."/>
            <person name="Pearson M."/>
            <person name="Poon T.W."/>
            <person name="Priest M."/>
            <person name="Roberts A."/>
            <person name="Saif S."/>
            <person name="Shea T."/>
            <person name="Sykes S."/>
            <person name="Wortman J."/>
            <person name="Nusbaum C."/>
            <person name="Birren B."/>
        </authorList>
    </citation>
    <scope>NUCLEOTIDE SEQUENCE [LARGE SCALE GENOMIC DNA]</scope>
    <source>
        <strain evidence="1">APO3</strain>
    </source>
</reference>
<accession>W4GJW9</accession>
<dbReference type="RefSeq" id="XP_009831165.1">
    <property type="nucleotide sequence ID" value="XM_009832863.1"/>
</dbReference>
<dbReference type="PANTHER" id="PTHR31827">
    <property type="entry name" value="EMB|CAB89363.1"/>
    <property type="match status" value="1"/>
</dbReference>
<dbReference type="OrthoDB" id="71928at2759"/>
<dbReference type="VEuPathDB" id="FungiDB:H257_07362"/>
<sequence>MISVQDTLRCHWASPSDVVLLPSLVKSFDATTLPPMSLQSHHHPHHQSLPSITSLLHRHHQSDPPSPDTGCHSTSPQPSLYHAMAYQTLHNDDATCSPNSVACSPHQLLSTHKPRWRLSKYCTVESCERVSQRNGLCHRHGGKRSCKEESCRAKDRGNGYCIRHGGGRPCDVANCGKKARRQGMCTQHYRVVHPN</sequence>
<protein>
    <submittedName>
        <fullName evidence="1">Uncharacterized protein</fullName>
    </submittedName>
</protein>
<dbReference type="STRING" id="112090.W4GJW9"/>
<proteinExistence type="predicted"/>